<feature type="transmembrane region" description="Helical" evidence="1">
    <location>
        <begin position="87"/>
        <end position="107"/>
    </location>
</feature>
<keyword evidence="1" id="KW-0812">Transmembrane</keyword>
<feature type="transmembrane region" description="Helical" evidence="1">
    <location>
        <begin position="9"/>
        <end position="29"/>
    </location>
</feature>
<evidence type="ECO:0000256" key="1">
    <source>
        <dbReference type="SAM" id="Phobius"/>
    </source>
</evidence>
<dbReference type="EMBL" id="JACBZT010000001">
    <property type="protein sequence ID" value="NYJ04455.1"/>
    <property type="molecule type" value="Genomic_DNA"/>
</dbReference>
<feature type="domain" description="DAGKc" evidence="2">
    <location>
        <begin position="122"/>
        <end position="250"/>
    </location>
</feature>
<evidence type="ECO:0000313" key="3">
    <source>
        <dbReference type="EMBL" id="NYJ04455.1"/>
    </source>
</evidence>
<name>A0A853C958_9ACTN</name>
<reference evidence="3 4" key="1">
    <citation type="submission" date="2020-07" db="EMBL/GenBank/DDBJ databases">
        <title>Sequencing the genomes of 1000 actinobacteria strains.</title>
        <authorList>
            <person name="Klenk H.-P."/>
        </authorList>
    </citation>
    <scope>NUCLEOTIDE SEQUENCE [LARGE SCALE GENOMIC DNA]</scope>
    <source>
        <strain evidence="3 4">DSM 104001</strain>
    </source>
</reference>
<dbReference type="AlphaFoldDB" id="A0A853C958"/>
<organism evidence="3 4">
    <name type="scientific">Petropleomorpha daqingensis</name>
    <dbReference type="NCBI Taxonomy" id="2026353"/>
    <lineage>
        <taxon>Bacteria</taxon>
        <taxon>Bacillati</taxon>
        <taxon>Actinomycetota</taxon>
        <taxon>Actinomycetes</taxon>
        <taxon>Geodermatophilales</taxon>
        <taxon>Geodermatophilaceae</taxon>
        <taxon>Petropleomorpha</taxon>
    </lineage>
</organism>
<evidence type="ECO:0000313" key="4">
    <source>
        <dbReference type="Proteomes" id="UP000541969"/>
    </source>
</evidence>
<dbReference type="GO" id="GO:0016301">
    <property type="term" value="F:kinase activity"/>
    <property type="evidence" value="ECO:0007669"/>
    <property type="project" value="UniProtKB-KW"/>
</dbReference>
<dbReference type="Gene3D" id="2.60.200.40">
    <property type="match status" value="1"/>
</dbReference>
<dbReference type="Proteomes" id="UP000541969">
    <property type="component" value="Unassembled WGS sequence"/>
</dbReference>
<sequence>MESLRTRRWYARGALALVVLAVVVLFVFAPHRGVGFVLLTGAAVALTVAGLFWFLLLRGPLRWIALCLGLAAPVAEIVLLAANRMLWLAVLTLVLLAAGVATGRAALRPERSEWQLPVTDAAAPRHPFLVMNPRSGGGKVERFRLRERAEQLGAEVALLDGTGKDPQQLARDALARGADLLGVAGGDGTQALVAQVAVEHDVPFLVISAGTRNHFALDLGLDREEPARCLDALRDGVEARIDLGEINGRPFVNNASFGAYAEIVLNPAYRDDKRRTTLDALPDLLTRRRGARLTADVGGIRVEDPHALLVSNNPYEASDLAGMGRRARLDRGLLGVIAIRVDSARQAVGLLNTAHRQGLRRAVAAEVVVMADGADIPVGIDGETVRLATPVRCTVRPGALRVRLPRERPGIRPPRARLDWAALWALATGRPDAYHGRGEISGPAPVPVDDSG</sequence>
<gene>
    <name evidence="3" type="ORF">GGQ55_000733</name>
</gene>
<dbReference type="SUPFAM" id="SSF111331">
    <property type="entry name" value="NAD kinase/diacylglycerol kinase-like"/>
    <property type="match status" value="1"/>
</dbReference>
<dbReference type="Pfam" id="PF00781">
    <property type="entry name" value="DAGK_cat"/>
    <property type="match status" value="1"/>
</dbReference>
<dbReference type="SMART" id="SM00046">
    <property type="entry name" value="DAGKc"/>
    <property type="match status" value="1"/>
</dbReference>
<feature type="transmembrane region" description="Helical" evidence="1">
    <location>
        <begin position="63"/>
        <end position="81"/>
    </location>
</feature>
<dbReference type="InterPro" id="IPR001206">
    <property type="entry name" value="Diacylglycerol_kinase_cat_dom"/>
</dbReference>
<feature type="transmembrane region" description="Helical" evidence="1">
    <location>
        <begin position="35"/>
        <end position="56"/>
    </location>
</feature>
<protein>
    <submittedName>
        <fullName evidence="3">Diacylglycerol kinase family enzyme</fullName>
    </submittedName>
</protein>
<dbReference type="Gene3D" id="3.40.50.10330">
    <property type="entry name" value="Probable inorganic polyphosphate/atp-NAD kinase, domain 1"/>
    <property type="match status" value="1"/>
</dbReference>
<dbReference type="PROSITE" id="PS50146">
    <property type="entry name" value="DAGK"/>
    <property type="match status" value="1"/>
</dbReference>
<keyword evidence="1" id="KW-0472">Membrane</keyword>
<keyword evidence="3" id="KW-0808">Transferase</keyword>
<keyword evidence="4" id="KW-1185">Reference proteome</keyword>
<dbReference type="InterPro" id="IPR016064">
    <property type="entry name" value="NAD/diacylglycerol_kinase_sf"/>
</dbReference>
<keyword evidence="1" id="KW-1133">Transmembrane helix</keyword>
<evidence type="ECO:0000259" key="2">
    <source>
        <dbReference type="PROSITE" id="PS50146"/>
    </source>
</evidence>
<dbReference type="InterPro" id="IPR017438">
    <property type="entry name" value="ATP-NAD_kinase_N"/>
</dbReference>
<dbReference type="RefSeq" id="WP_179715172.1">
    <property type="nucleotide sequence ID" value="NZ_JACBZT010000001.1"/>
</dbReference>
<comment type="caution">
    <text evidence="3">The sequence shown here is derived from an EMBL/GenBank/DDBJ whole genome shotgun (WGS) entry which is preliminary data.</text>
</comment>
<accession>A0A853C958</accession>
<keyword evidence="3" id="KW-0418">Kinase</keyword>
<proteinExistence type="predicted"/>